<gene>
    <name evidence="1" type="ORF">E5288_WYG012057</name>
</gene>
<dbReference type="AlphaFoldDB" id="A0A6B0R2I3"/>
<dbReference type="Proteomes" id="UP000322234">
    <property type="component" value="Unassembled WGS sequence"/>
</dbReference>
<evidence type="ECO:0000313" key="1">
    <source>
        <dbReference type="EMBL" id="MXQ84045.1"/>
    </source>
</evidence>
<keyword evidence="2" id="KW-1185">Reference proteome</keyword>
<sequence>MWYHVADILSAWAPVEHWEAVDGSLDRTENALENMHRVLCDATLVPNVQYYETVGPCLAATPIVQQKVKSEQPMDQGDILKGPSCDGVYDDILRKRWSRKTWVSSFDKSKGKPWQLGFCNYVPQVWAHDCQGFVDPYREK</sequence>
<reference evidence="1" key="1">
    <citation type="submission" date="2019-10" db="EMBL/GenBank/DDBJ databases">
        <title>The sequence and de novo assembly of the wild yak genome.</title>
        <authorList>
            <person name="Liu Y."/>
        </authorList>
    </citation>
    <scope>NUCLEOTIDE SEQUENCE [LARGE SCALE GENOMIC DNA]</scope>
    <source>
        <strain evidence="1">WY2019</strain>
    </source>
</reference>
<evidence type="ECO:0000313" key="2">
    <source>
        <dbReference type="Proteomes" id="UP000322234"/>
    </source>
</evidence>
<protein>
    <submittedName>
        <fullName evidence="1">Uncharacterized protein</fullName>
    </submittedName>
</protein>
<proteinExistence type="predicted"/>
<organism evidence="1 2">
    <name type="scientific">Bos mutus</name>
    <name type="common">wild yak</name>
    <dbReference type="NCBI Taxonomy" id="72004"/>
    <lineage>
        <taxon>Eukaryota</taxon>
        <taxon>Metazoa</taxon>
        <taxon>Chordata</taxon>
        <taxon>Craniata</taxon>
        <taxon>Vertebrata</taxon>
        <taxon>Euteleostomi</taxon>
        <taxon>Mammalia</taxon>
        <taxon>Eutheria</taxon>
        <taxon>Laurasiatheria</taxon>
        <taxon>Artiodactyla</taxon>
        <taxon>Ruminantia</taxon>
        <taxon>Pecora</taxon>
        <taxon>Bovidae</taxon>
        <taxon>Bovinae</taxon>
        <taxon>Bos</taxon>
    </lineage>
</organism>
<comment type="caution">
    <text evidence="1">The sequence shown here is derived from an EMBL/GenBank/DDBJ whole genome shotgun (WGS) entry which is preliminary data.</text>
</comment>
<accession>A0A6B0R2I3</accession>
<name>A0A6B0R2I3_9CETA</name>
<dbReference type="EMBL" id="VBQZ03000019">
    <property type="protein sequence ID" value="MXQ84045.1"/>
    <property type="molecule type" value="Genomic_DNA"/>
</dbReference>